<sequence length="106" mass="11641">MVLTLSGVSRVFHSRFQLLTTVGDFNRSWAALLDYITDFALRRSHEVSVAALKSFQEVVSAAGRAEGEAPKRVWPAAWAAWSTIAEGLASNAPGNMINLLDNLFIY</sequence>
<name>A0A8S4QVV1_9NEOP</name>
<comment type="caution">
    <text evidence="2">The sequence shown here is derived from an EMBL/GenBank/DDBJ whole genome shotgun (WGS) entry which is preliminary data.</text>
</comment>
<feature type="domain" description="Mon2 C-terminal" evidence="1">
    <location>
        <begin position="2"/>
        <end position="65"/>
    </location>
</feature>
<organism evidence="2 3">
    <name type="scientific">Pararge aegeria aegeria</name>
    <dbReference type="NCBI Taxonomy" id="348720"/>
    <lineage>
        <taxon>Eukaryota</taxon>
        <taxon>Metazoa</taxon>
        <taxon>Ecdysozoa</taxon>
        <taxon>Arthropoda</taxon>
        <taxon>Hexapoda</taxon>
        <taxon>Insecta</taxon>
        <taxon>Pterygota</taxon>
        <taxon>Neoptera</taxon>
        <taxon>Endopterygota</taxon>
        <taxon>Lepidoptera</taxon>
        <taxon>Glossata</taxon>
        <taxon>Ditrysia</taxon>
        <taxon>Papilionoidea</taxon>
        <taxon>Nymphalidae</taxon>
        <taxon>Satyrinae</taxon>
        <taxon>Satyrini</taxon>
        <taxon>Parargina</taxon>
        <taxon>Pararge</taxon>
    </lineage>
</organism>
<dbReference type="InterPro" id="IPR032817">
    <property type="entry name" value="Mon2_C"/>
</dbReference>
<evidence type="ECO:0000313" key="2">
    <source>
        <dbReference type="EMBL" id="CAH2217386.1"/>
    </source>
</evidence>
<dbReference type="Proteomes" id="UP000838756">
    <property type="component" value="Unassembled WGS sequence"/>
</dbReference>
<protein>
    <submittedName>
        <fullName evidence="2">Jg24647 protein</fullName>
    </submittedName>
</protein>
<accession>A0A8S4QVV1</accession>
<dbReference type="AlphaFoldDB" id="A0A8S4QVV1"/>
<proteinExistence type="predicted"/>
<gene>
    <name evidence="2" type="primary">jg24647</name>
    <name evidence="2" type="ORF">PAEG_LOCUS5295</name>
</gene>
<reference evidence="2" key="1">
    <citation type="submission" date="2022-03" db="EMBL/GenBank/DDBJ databases">
        <authorList>
            <person name="Lindestad O."/>
        </authorList>
    </citation>
    <scope>NUCLEOTIDE SEQUENCE</scope>
</reference>
<dbReference type="Pfam" id="PF16206">
    <property type="entry name" value="Mon2_C"/>
    <property type="match status" value="1"/>
</dbReference>
<evidence type="ECO:0000259" key="1">
    <source>
        <dbReference type="Pfam" id="PF16206"/>
    </source>
</evidence>
<keyword evidence="3" id="KW-1185">Reference proteome</keyword>
<evidence type="ECO:0000313" key="3">
    <source>
        <dbReference type="Proteomes" id="UP000838756"/>
    </source>
</evidence>
<dbReference type="OrthoDB" id="294853at2759"/>
<dbReference type="EMBL" id="CAKXAJ010018006">
    <property type="protein sequence ID" value="CAH2217386.1"/>
    <property type="molecule type" value="Genomic_DNA"/>
</dbReference>